<feature type="transmembrane region" description="Helical" evidence="5">
    <location>
        <begin position="26"/>
        <end position="47"/>
    </location>
</feature>
<dbReference type="AlphaFoldDB" id="A0AAV2RUZ4"/>
<dbReference type="Gene3D" id="1.20.1250.20">
    <property type="entry name" value="MFS general substrate transporter like domains"/>
    <property type="match status" value="1"/>
</dbReference>
<keyword evidence="2 5" id="KW-0812">Transmembrane</keyword>
<evidence type="ECO:0000256" key="3">
    <source>
        <dbReference type="ARBA" id="ARBA00022989"/>
    </source>
</evidence>
<dbReference type="GO" id="GO:0015149">
    <property type="term" value="F:hexose transmembrane transporter activity"/>
    <property type="evidence" value="ECO:0007669"/>
    <property type="project" value="TreeGrafter"/>
</dbReference>
<dbReference type="InterPro" id="IPR005829">
    <property type="entry name" value="Sugar_transporter_CS"/>
</dbReference>
<evidence type="ECO:0000256" key="1">
    <source>
        <dbReference type="ARBA" id="ARBA00004141"/>
    </source>
</evidence>
<keyword evidence="4 5" id="KW-0472">Membrane</keyword>
<dbReference type="Pfam" id="PF00083">
    <property type="entry name" value="Sugar_tr"/>
    <property type="match status" value="1"/>
</dbReference>
<dbReference type="PROSITE" id="PS00217">
    <property type="entry name" value="SUGAR_TRANSPORT_2"/>
    <property type="match status" value="1"/>
</dbReference>
<dbReference type="InterPro" id="IPR005828">
    <property type="entry name" value="MFS_sugar_transport-like"/>
</dbReference>
<dbReference type="InterPro" id="IPR036259">
    <property type="entry name" value="MFS_trans_sf"/>
</dbReference>
<dbReference type="EMBL" id="CAXKWB010031425">
    <property type="protein sequence ID" value="CAL4139452.1"/>
    <property type="molecule type" value="Genomic_DNA"/>
</dbReference>
<feature type="non-terminal residue" evidence="7">
    <location>
        <position position="240"/>
    </location>
</feature>
<dbReference type="PANTHER" id="PTHR23503">
    <property type="entry name" value="SOLUTE CARRIER FAMILY 2"/>
    <property type="match status" value="1"/>
</dbReference>
<dbReference type="SUPFAM" id="SSF103473">
    <property type="entry name" value="MFS general substrate transporter"/>
    <property type="match status" value="1"/>
</dbReference>
<feature type="transmembrane region" description="Helical" evidence="5">
    <location>
        <begin position="81"/>
        <end position="104"/>
    </location>
</feature>
<feature type="transmembrane region" description="Helical" evidence="5">
    <location>
        <begin position="116"/>
        <end position="136"/>
    </location>
</feature>
<feature type="domain" description="Major facilitator superfamily (MFS) profile" evidence="6">
    <location>
        <begin position="26"/>
        <end position="240"/>
    </location>
</feature>
<organism evidence="7 8">
    <name type="scientific">Meganyctiphanes norvegica</name>
    <name type="common">Northern krill</name>
    <name type="synonym">Thysanopoda norvegica</name>
    <dbReference type="NCBI Taxonomy" id="48144"/>
    <lineage>
        <taxon>Eukaryota</taxon>
        <taxon>Metazoa</taxon>
        <taxon>Ecdysozoa</taxon>
        <taxon>Arthropoda</taxon>
        <taxon>Crustacea</taxon>
        <taxon>Multicrustacea</taxon>
        <taxon>Malacostraca</taxon>
        <taxon>Eumalacostraca</taxon>
        <taxon>Eucarida</taxon>
        <taxon>Euphausiacea</taxon>
        <taxon>Euphausiidae</taxon>
        <taxon>Meganyctiphanes</taxon>
    </lineage>
</organism>
<gene>
    <name evidence="7" type="ORF">MNOR_LOCUS28451</name>
</gene>
<comment type="subcellular location">
    <subcellularLocation>
        <location evidence="1">Membrane</location>
        <topology evidence="1">Multi-pass membrane protein</topology>
    </subcellularLocation>
</comment>
<dbReference type="InterPro" id="IPR020846">
    <property type="entry name" value="MFS_dom"/>
</dbReference>
<evidence type="ECO:0000256" key="2">
    <source>
        <dbReference type="ARBA" id="ARBA00022692"/>
    </source>
</evidence>
<feature type="transmembrane region" description="Helical" evidence="5">
    <location>
        <begin position="205"/>
        <end position="226"/>
    </location>
</feature>
<dbReference type="PANTHER" id="PTHR23503:SF127">
    <property type="entry name" value="FI08437P-RELATED"/>
    <property type="match status" value="1"/>
</dbReference>
<name>A0AAV2RUZ4_MEGNR</name>
<dbReference type="GO" id="GO:0016020">
    <property type="term" value="C:membrane"/>
    <property type="evidence" value="ECO:0007669"/>
    <property type="project" value="UniProtKB-SubCell"/>
</dbReference>
<feature type="non-terminal residue" evidence="7">
    <location>
        <position position="1"/>
    </location>
</feature>
<dbReference type="PROSITE" id="PS50850">
    <property type="entry name" value="MFS"/>
    <property type="match status" value="1"/>
</dbReference>
<protein>
    <recommendedName>
        <fullName evidence="6">Major facilitator superfamily (MFS) profile domain-containing protein</fullName>
    </recommendedName>
</protein>
<keyword evidence="3 5" id="KW-1133">Transmembrane helix</keyword>
<feature type="transmembrane region" description="Helical" evidence="5">
    <location>
        <begin position="175"/>
        <end position="193"/>
    </location>
</feature>
<dbReference type="Proteomes" id="UP001497623">
    <property type="component" value="Unassembled WGS sequence"/>
</dbReference>
<evidence type="ECO:0000313" key="7">
    <source>
        <dbReference type="EMBL" id="CAL4139452.1"/>
    </source>
</evidence>
<sequence>IKDTIKMSMVHDTKDSLFVSKCSWKLTWPLAIGMLVPGFGSTLPLGYGLGVLNSPQKVIRVWINETLQINHGILLSDSHEVIVWAVIVSIFLIGAVISASFGALVADRLGRRNAFLVNHLFSLSASFIFVFFKYVGSVEILLFSRFLLGLTSGLASSLVPMYLSEIAPQPLKGSINVLVMVFLTSGLILSMVSGLDDLLGNTDLWHYHVGLFGIPVVISLLLHAFLQESPTYCFYISKDR</sequence>
<feature type="transmembrane region" description="Helical" evidence="5">
    <location>
        <begin position="142"/>
        <end position="163"/>
    </location>
</feature>
<evidence type="ECO:0000259" key="6">
    <source>
        <dbReference type="PROSITE" id="PS50850"/>
    </source>
</evidence>
<dbReference type="InterPro" id="IPR045263">
    <property type="entry name" value="GLUT"/>
</dbReference>
<proteinExistence type="predicted"/>
<evidence type="ECO:0000313" key="8">
    <source>
        <dbReference type="Proteomes" id="UP001497623"/>
    </source>
</evidence>
<evidence type="ECO:0000256" key="5">
    <source>
        <dbReference type="SAM" id="Phobius"/>
    </source>
</evidence>
<keyword evidence="8" id="KW-1185">Reference proteome</keyword>
<evidence type="ECO:0000256" key="4">
    <source>
        <dbReference type="ARBA" id="ARBA00023136"/>
    </source>
</evidence>
<comment type="caution">
    <text evidence="7">The sequence shown here is derived from an EMBL/GenBank/DDBJ whole genome shotgun (WGS) entry which is preliminary data.</text>
</comment>
<accession>A0AAV2RUZ4</accession>
<reference evidence="7 8" key="1">
    <citation type="submission" date="2024-05" db="EMBL/GenBank/DDBJ databases">
        <authorList>
            <person name="Wallberg A."/>
        </authorList>
    </citation>
    <scope>NUCLEOTIDE SEQUENCE [LARGE SCALE GENOMIC DNA]</scope>
</reference>